<dbReference type="Proteomes" id="UP001189429">
    <property type="component" value="Unassembled WGS sequence"/>
</dbReference>
<feature type="non-terminal residue" evidence="2">
    <location>
        <position position="62"/>
    </location>
</feature>
<reference evidence="2" key="1">
    <citation type="submission" date="2023-10" db="EMBL/GenBank/DDBJ databases">
        <authorList>
            <person name="Chen Y."/>
            <person name="Shah S."/>
            <person name="Dougan E. K."/>
            <person name="Thang M."/>
            <person name="Chan C."/>
        </authorList>
    </citation>
    <scope>NUCLEOTIDE SEQUENCE [LARGE SCALE GENOMIC DNA]</scope>
</reference>
<comment type="caution">
    <text evidence="2">The sequence shown here is derived from an EMBL/GenBank/DDBJ whole genome shotgun (WGS) entry which is preliminary data.</text>
</comment>
<evidence type="ECO:0000256" key="1">
    <source>
        <dbReference type="SAM" id="MobiDB-lite"/>
    </source>
</evidence>
<protein>
    <submittedName>
        <fullName evidence="2">Uncharacterized protein</fullName>
    </submittedName>
</protein>
<name>A0ABN9XPW5_9DINO</name>
<organism evidence="2 3">
    <name type="scientific">Prorocentrum cordatum</name>
    <dbReference type="NCBI Taxonomy" id="2364126"/>
    <lineage>
        <taxon>Eukaryota</taxon>
        <taxon>Sar</taxon>
        <taxon>Alveolata</taxon>
        <taxon>Dinophyceae</taxon>
        <taxon>Prorocentrales</taxon>
        <taxon>Prorocentraceae</taxon>
        <taxon>Prorocentrum</taxon>
    </lineage>
</organism>
<accession>A0ABN9XPW5</accession>
<evidence type="ECO:0000313" key="3">
    <source>
        <dbReference type="Proteomes" id="UP001189429"/>
    </source>
</evidence>
<evidence type="ECO:0000313" key="2">
    <source>
        <dbReference type="EMBL" id="CAK0901939.1"/>
    </source>
</evidence>
<feature type="non-terminal residue" evidence="2">
    <location>
        <position position="1"/>
    </location>
</feature>
<proteinExistence type="predicted"/>
<feature type="region of interest" description="Disordered" evidence="1">
    <location>
        <begin position="43"/>
        <end position="62"/>
    </location>
</feature>
<keyword evidence="3" id="KW-1185">Reference proteome</keyword>
<sequence>VTSDCQPASDMFAQGAASADPAANLMVHAMRAAMEELITTLSRANGSAGNPRGDCSDEIAKT</sequence>
<gene>
    <name evidence="2" type="ORF">PCOR1329_LOCUS78728</name>
</gene>
<dbReference type="EMBL" id="CAUYUJ010021002">
    <property type="protein sequence ID" value="CAK0901939.1"/>
    <property type="molecule type" value="Genomic_DNA"/>
</dbReference>